<gene>
    <name evidence="4" type="ORF">HQ865_13710</name>
</gene>
<dbReference type="InterPro" id="IPR013780">
    <property type="entry name" value="Glyco_hydro_b"/>
</dbReference>
<feature type="domain" description="Glycosyl hydrolase family 95 catalytic" evidence="3">
    <location>
        <begin position="379"/>
        <end position="582"/>
    </location>
</feature>
<dbReference type="GO" id="GO:0005975">
    <property type="term" value="P:carbohydrate metabolic process"/>
    <property type="evidence" value="ECO:0007669"/>
    <property type="project" value="InterPro"/>
</dbReference>
<name>A0A7D4PV64_9SPHI</name>
<dbReference type="PANTHER" id="PTHR31084:SF0">
    <property type="entry name" value="ALPHA-L-FUCOSIDASE 2"/>
    <property type="match status" value="1"/>
</dbReference>
<protein>
    <submittedName>
        <fullName evidence="4">Uncharacterized protein</fullName>
    </submittedName>
</protein>
<dbReference type="KEGG" id="mmab:HQ865_13710"/>
<evidence type="ECO:0000259" key="2">
    <source>
        <dbReference type="Pfam" id="PF18961"/>
    </source>
</evidence>
<reference evidence="4 5" key="1">
    <citation type="submission" date="2020-05" db="EMBL/GenBank/DDBJ databases">
        <title>Mucilaginibacter mali sp. nov.</title>
        <authorList>
            <person name="Kim H.S."/>
            <person name="Lee K.C."/>
            <person name="Suh M.K."/>
            <person name="Kim J.-S."/>
            <person name="Han K.-I."/>
            <person name="Eom M.K."/>
            <person name="Shin Y.K."/>
            <person name="Lee J.-S."/>
        </authorList>
    </citation>
    <scope>NUCLEOTIDE SEQUENCE [LARGE SCALE GENOMIC DNA]</scope>
    <source>
        <strain evidence="4 5">G2-14</strain>
    </source>
</reference>
<dbReference type="Pfam" id="PF18961">
    <property type="entry name" value="DUF5703_N"/>
    <property type="match status" value="1"/>
</dbReference>
<keyword evidence="5" id="KW-1185">Reference proteome</keyword>
<dbReference type="InterPro" id="IPR043757">
    <property type="entry name" value="DUF5703_N"/>
</dbReference>
<evidence type="ECO:0000313" key="4">
    <source>
        <dbReference type="EMBL" id="QKJ30763.1"/>
    </source>
</evidence>
<dbReference type="Gene3D" id="2.60.40.1180">
    <property type="entry name" value="Golgi alpha-mannosidase II"/>
    <property type="match status" value="1"/>
</dbReference>
<dbReference type="RefSeq" id="WP_173415434.1">
    <property type="nucleotide sequence ID" value="NZ_CP054139.1"/>
</dbReference>
<accession>A0A7D4PV64</accession>
<evidence type="ECO:0000256" key="1">
    <source>
        <dbReference type="SAM" id="SignalP"/>
    </source>
</evidence>
<evidence type="ECO:0000313" key="5">
    <source>
        <dbReference type="Proteomes" id="UP000505355"/>
    </source>
</evidence>
<dbReference type="Pfam" id="PF22124">
    <property type="entry name" value="Glyco_hydro_95_cat"/>
    <property type="match status" value="1"/>
</dbReference>
<dbReference type="GO" id="GO:0004560">
    <property type="term" value="F:alpha-L-fucosidase activity"/>
    <property type="evidence" value="ECO:0007669"/>
    <property type="project" value="TreeGrafter"/>
</dbReference>
<sequence length="774" mass="85736">MKRNKIQLLTAAIALLAPLLTMQHADAQPTAAKVAGNPYIAKNDVTWTSLGKDENDSMPLGNGRLAANVWTEQNGDLVLLLSSPDTWTETGKLVKLGRVRVKLSENPFAGNAGFNQTLKLGIGEIEIKNGNNTLQVWIDANRPVVHLEAHLDKPAAIQASLEMWRKTKPFAEWTEADQSRVMSGEANPPAESDVIFLAGANQISWCHFNPNSYYPFLMRQEHLESLIASTKDPLYHRCFGAAITGAGLVSTDNISLKSKTAAKDLSLAIVALIQPRAVSPASWKKDMDARVKSVTNRTLAQDKQAHQKWWQDFWNRSWINVSGKDETANVSQGYVMQRYMLACSSRGEIPAKFNGGVFTVGHDIADTVKQRAAIHDADYRAWGDSYWNQNNRLLYWPLIATGDTDLIKPWYNMYLNALPLAKGKNQLYYHHAGASYPETMHFWGISNLGDFGKNNPTNEIQSHWQKYHVQGTLEVIAQMLDTYDYGHDNTFAAKALVPFADEIITFYGQHWPRDANGKILMSPSQSLETYQLTAVNPTPDIAGLMSVIPRMLALSTNLTTAAQRAAWAKTLNDLPPIPIGRTAKGKLPPLGDGDPDGTITILPAEKYGKPGNGENPELYVAFPYRIFGVGKPNLELAKNTFAARRSPQNTCWGQDGTQAAVLGLTSIAQKAAIAEFNNYGDQRFKWFWKPGHDWIPDLDNGGDGMITLQNMLMQCDDKRIQLLPAWPADWTADFKLNAPYQTTVQGHVENGKVTNLVVTPAARIKDVVMVKAGK</sequence>
<feature type="domain" description="DUF5703" evidence="2">
    <location>
        <begin position="46"/>
        <end position="319"/>
    </location>
</feature>
<feature type="signal peptide" evidence="1">
    <location>
        <begin position="1"/>
        <end position="27"/>
    </location>
</feature>
<feature type="chain" id="PRO_5029010989" evidence="1">
    <location>
        <begin position="28"/>
        <end position="774"/>
    </location>
</feature>
<organism evidence="4 5">
    <name type="scientific">Mucilaginibacter mali</name>
    <dbReference type="NCBI Taxonomy" id="2740462"/>
    <lineage>
        <taxon>Bacteria</taxon>
        <taxon>Pseudomonadati</taxon>
        <taxon>Bacteroidota</taxon>
        <taxon>Sphingobacteriia</taxon>
        <taxon>Sphingobacteriales</taxon>
        <taxon>Sphingobacteriaceae</taxon>
        <taxon>Mucilaginibacter</taxon>
    </lineage>
</organism>
<proteinExistence type="predicted"/>
<dbReference type="InterPro" id="IPR054363">
    <property type="entry name" value="GH95_cat"/>
</dbReference>
<dbReference type="AlphaFoldDB" id="A0A7D4PV64"/>
<dbReference type="PANTHER" id="PTHR31084">
    <property type="entry name" value="ALPHA-L-FUCOSIDASE 2"/>
    <property type="match status" value="1"/>
</dbReference>
<dbReference type="Gene3D" id="1.50.10.10">
    <property type="match status" value="1"/>
</dbReference>
<evidence type="ECO:0000259" key="3">
    <source>
        <dbReference type="Pfam" id="PF22124"/>
    </source>
</evidence>
<dbReference type="Proteomes" id="UP000505355">
    <property type="component" value="Chromosome"/>
</dbReference>
<dbReference type="EMBL" id="CP054139">
    <property type="protein sequence ID" value="QKJ30763.1"/>
    <property type="molecule type" value="Genomic_DNA"/>
</dbReference>
<dbReference type="InterPro" id="IPR008928">
    <property type="entry name" value="6-hairpin_glycosidase_sf"/>
</dbReference>
<dbReference type="InterPro" id="IPR012341">
    <property type="entry name" value="6hp_glycosidase-like_sf"/>
</dbReference>
<dbReference type="SUPFAM" id="SSF48208">
    <property type="entry name" value="Six-hairpin glycosidases"/>
    <property type="match status" value="1"/>
</dbReference>
<keyword evidence="1" id="KW-0732">Signal</keyword>